<dbReference type="PROSITE" id="PS00615">
    <property type="entry name" value="C_TYPE_LECTIN_1"/>
    <property type="match status" value="1"/>
</dbReference>
<reference evidence="4" key="1">
    <citation type="submission" date="2021-03" db="EMBL/GenBank/DDBJ databases">
        <authorList>
            <person name="Bekaert M."/>
        </authorList>
    </citation>
    <scope>NUCLEOTIDE SEQUENCE</scope>
</reference>
<evidence type="ECO:0000256" key="2">
    <source>
        <dbReference type="SAM" id="SignalP"/>
    </source>
</evidence>
<evidence type="ECO:0000313" key="5">
    <source>
        <dbReference type="Proteomes" id="UP000683360"/>
    </source>
</evidence>
<sequence>MLYIVYCIAIIHFVSLVLANHAKKYTNCVHGGTLAVHQTSLLHRSCLSATHGAIFCAENADCNAFSYNYLSEVCVFYRSINCQLNGENGKTTFTNVTGFVYCPSGWIMLGNSCYFYENTRKLDWDDAMEYCTSQGGYLGEVTDEAEFQLVDSLITGDVFIGCRLNNGNWQWITSGRELLLYDTLWTPGEPNRSEGDCVQIWKGTKLDDDSCHLLKNVLCEKAVLFL</sequence>
<proteinExistence type="predicted"/>
<organism evidence="4 5">
    <name type="scientific">Mytilus edulis</name>
    <name type="common">Blue mussel</name>
    <dbReference type="NCBI Taxonomy" id="6550"/>
    <lineage>
        <taxon>Eukaryota</taxon>
        <taxon>Metazoa</taxon>
        <taxon>Spiralia</taxon>
        <taxon>Lophotrochozoa</taxon>
        <taxon>Mollusca</taxon>
        <taxon>Bivalvia</taxon>
        <taxon>Autobranchia</taxon>
        <taxon>Pteriomorphia</taxon>
        <taxon>Mytilida</taxon>
        <taxon>Mytiloidea</taxon>
        <taxon>Mytilidae</taxon>
        <taxon>Mytilinae</taxon>
        <taxon>Mytilus</taxon>
    </lineage>
</organism>
<keyword evidence="5" id="KW-1185">Reference proteome</keyword>
<evidence type="ECO:0000313" key="4">
    <source>
        <dbReference type="EMBL" id="CAG2218011.1"/>
    </source>
</evidence>
<gene>
    <name evidence="4" type="ORF">MEDL_31658</name>
</gene>
<dbReference type="AlphaFoldDB" id="A0A8S3SM64"/>
<comment type="caution">
    <text evidence="4">The sequence shown here is derived from an EMBL/GenBank/DDBJ whole genome shotgun (WGS) entry which is preliminary data.</text>
</comment>
<keyword evidence="2" id="KW-0732">Signal</keyword>
<dbReference type="EMBL" id="CAJPWZ010001583">
    <property type="protein sequence ID" value="CAG2218011.1"/>
    <property type="molecule type" value="Genomic_DNA"/>
</dbReference>
<dbReference type="SUPFAM" id="SSF56436">
    <property type="entry name" value="C-type lectin-like"/>
    <property type="match status" value="1"/>
</dbReference>
<feature type="chain" id="PRO_5035741041" description="C-type lectin domain-containing protein" evidence="2">
    <location>
        <begin position="20"/>
        <end position="226"/>
    </location>
</feature>
<dbReference type="CDD" id="cd00037">
    <property type="entry name" value="CLECT"/>
    <property type="match status" value="1"/>
</dbReference>
<dbReference type="InterPro" id="IPR001304">
    <property type="entry name" value="C-type_lectin-like"/>
</dbReference>
<dbReference type="PROSITE" id="PS50041">
    <property type="entry name" value="C_TYPE_LECTIN_2"/>
    <property type="match status" value="1"/>
</dbReference>
<name>A0A8S3SM64_MYTED</name>
<dbReference type="InterPro" id="IPR016187">
    <property type="entry name" value="CTDL_fold"/>
</dbReference>
<dbReference type="InterPro" id="IPR018378">
    <property type="entry name" value="C-type_lectin_CS"/>
</dbReference>
<evidence type="ECO:0000256" key="1">
    <source>
        <dbReference type="ARBA" id="ARBA00023157"/>
    </source>
</evidence>
<dbReference type="Pfam" id="PF00059">
    <property type="entry name" value="Lectin_C"/>
    <property type="match status" value="1"/>
</dbReference>
<dbReference type="Proteomes" id="UP000683360">
    <property type="component" value="Unassembled WGS sequence"/>
</dbReference>
<keyword evidence="1" id="KW-1015">Disulfide bond</keyword>
<dbReference type="InterPro" id="IPR050111">
    <property type="entry name" value="C-type_lectin/snaclec_domain"/>
</dbReference>
<dbReference type="PANTHER" id="PTHR22803">
    <property type="entry name" value="MANNOSE, PHOSPHOLIPASE, LECTIN RECEPTOR RELATED"/>
    <property type="match status" value="1"/>
</dbReference>
<dbReference type="InterPro" id="IPR016186">
    <property type="entry name" value="C-type_lectin-like/link_sf"/>
</dbReference>
<dbReference type="SMART" id="SM00034">
    <property type="entry name" value="CLECT"/>
    <property type="match status" value="1"/>
</dbReference>
<protein>
    <recommendedName>
        <fullName evidence="3">C-type lectin domain-containing protein</fullName>
    </recommendedName>
</protein>
<dbReference type="Gene3D" id="3.10.100.10">
    <property type="entry name" value="Mannose-Binding Protein A, subunit A"/>
    <property type="match status" value="1"/>
</dbReference>
<accession>A0A8S3SM64</accession>
<feature type="domain" description="C-type lectin" evidence="3">
    <location>
        <begin position="109"/>
        <end position="220"/>
    </location>
</feature>
<evidence type="ECO:0000259" key="3">
    <source>
        <dbReference type="PROSITE" id="PS50041"/>
    </source>
</evidence>
<dbReference type="OrthoDB" id="6119292at2759"/>
<feature type="signal peptide" evidence="2">
    <location>
        <begin position="1"/>
        <end position="19"/>
    </location>
</feature>